<dbReference type="RefSeq" id="WP_136927043.1">
    <property type="nucleotide sequence ID" value="NZ_SSMQ01000001.1"/>
</dbReference>
<keyword evidence="2" id="KW-1185">Reference proteome</keyword>
<comment type="caution">
    <text evidence="1">The sequence shown here is derived from an EMBL/GenBank/DDBJ whole genome shotgun (WGS) entry which is preliminary data.</text>
</comment>
<protein>
    <recommendedName>
        <fullName evidence="3">HEAT repeat domain-containing protein</fullName>
    </recommendedName>
</protein>
<proteinExistence type="predicted"/>
<evidence type="ECO:0000313" key="2">
    <source>
        <dbReference type="Proteomes" id="UP000309215"/>
    </source>
</evidence>
<name>A0A4U1JKU9_9BACT</name>
<dbReference type="Gene3D" id="1.25.10.10">
    <property type="entry name" value="Leucine-rich Repeat Variant"/>
    <property type="match status" value="1"/>
</dbReference>
<dbReference type="InterPro" id="IPR011989">
    <property type="entry name" value="ARM-like"/>
</dbReference>
<dbReference type="SUPFAM" id="SSF48371">
    <property type="entry name" value="ARM repeat"/>
    <property type="match status" value="1"/>
</dbReference>
<dbReference type="EMBL" id="SSMQ01000001">
    <property type="protein sequence ID" value="TKD13227.1"/>
    <property type="molecule type" value="Genomic_DNA"/>
</dbReference>
<evidence type="ECO:0008006" key="3">
    <source>
        <dbReference type="Google" id="ProtNLM"/>
    </source>
</evidence>
<organism evidence="1 2">
    <name type="scientific">Polyangium fumosum</name>
    <dbReference type="NCBI Taxonomy" id="889272"/>
    <lineage>
        <taxon>Bacteria</taxon>
        <taxon>Pseudomonadati</taxon>
        <taxon>Myxococcota</taxon>
        <taxon>Polyangia</taxon>
        <taxon>Polyangiales</taxon>
        <taxon>Polyangiaceae</taxon>
        <taxon>Polyangium</taxon>
    </lineage>
</organism>
<dbReference type="Proteomes" id="UP000309215">
    <property type="component" value="Unassembled WGS sequence"/>
</dbReference>
<dbReference type="AlphaFoldDB" id="A0A4U1JKU9"/>
<dbReference type="OrthoDB" id="5520253at2"/>
<evidence type="ECO:0000313" key="1">
    <source>
        <dbReference type="EMBL" id="TKD13227.1"/>
    </source>
</evidence>
<sequence>MQDRSSIEKSLNALFDAERTVRRVHDELADKTEGVLLDVLTDAITTALKESDEDESALRLVRIAALLGELQGPRVVDAMIDVLSSEHPEARRAAGEQLEELSFERFKEVALGVERALRRLPVGSPALPELPYILAEVPEPGVPKVIGQFLKHGDADAVAAAIEALVQIGDPASARLIEPLVDDTRTVELEEDGSDATTEVTIGELAEEALEMLEAVGEDEGNGGNGRAS</sequence>
<accession>A0A4U1JKU9</accession>
<dbReference type="InterPro" id="IPR016024">
    <property type="entry name" value="ARM-type_fold"/>
</dbReference>
<reference evidence="1 2" key="1">
    <citation type="submission" date="2019-04" db="EMBL/GenBank/DDBJ databases">
        <authorList>
            <person name="Li Y."/>
            <person name="Wang J."/>
        </authorList>
    </citation>
    <scope>NUCLEOTIDE SEQUENCE [LARGE SCALE GENOMIC DNA]</scope>
    <source>
        <strain evidence="1 2">DSM 14668</strain>
    </source>
</reference>
<gene>
    <name evidence="1" type="ORF">E8A74_01360</name>
</gene>